<dbReference type="GO" id="GO:0006355">
    <property type="term" value="P:regulation of DNA-templated transcription"/>
    <property type="evidence" value="ECO:0007669"/>
    <property type="project" value="InterPro"/>
</dbReference>
<feature type="domain" description="OmpR/PhoB-type" evidence="7">
    <location>
        <begin position="1"/>
        <end position="92"/>
    </location>
</feature>
<dbReference type="SUPFAM" id="SSF46894">
    <property type="entry name" value="C-terminal effector domain of the bipartite response regulators"/>
    <property type="match status" value="1"/>
</dbReference>
<keyword evidence="1" id="KW-0597">Phosphoprotein</keyword>
<dbReference type="PROSITE" id="PS51755">
    <property type="entry name" value="OMPR_PHOB"/>
    <property type="match status" value="1"/>
</dbReference>
<name>A0A3E3DCA0_9FIRM</name>
<dbReference type="Gene3D" id="1.10.10.10">
    <property type="entry name" value="Winged helix-like DNA-binding domain superfamily/Winged helix DNA-binding domain"/>
    <property type="match status" value="1"/>
</dbReference>
<dbReference type="GO" id="GO:0000156">
    <property type="term" value="F:phosphorelay response regulator activity"/>
    <property type="evidence" value="ECO:0007669"/>
    <property type="project" value="TreeGrafter"/>
</dbReference>
<dbReference type="GO" id="GO:0032993">
    <property type="term" value="C:protein-DNA complex"/>
    <property type="evidence" value="ECO:0007669"/>
    <property type="project" value="TreeGrafter"/>
</dbReference>
<dbReference type="InterPro" id="IPR001867">
    <property type="entry name" value="OmpR/PhoB-type_DNA-bd"/>
</dbReference>
<organism evidence="8 9">
    <name type="scientific">Hungatella hathewayi</name>
    <dbReference type="NCBI Taxonomy" id="154046"/>
    <lineage>
        <taxon>Bacteria</taxon>
        <taxon>Bacillati</taxon>
        <taxon>Bacillota</taxon>
        <taxon>Clostridia</taxon>
        <taxon>Lachnospirales</taxon>
        <taxon>Lachnospiraceae</taxon>
        <taxon>Hungatella</taxon>
    </lineage>
</organism>
<dbReference type="InterPro" id="IPR016032">
    <property type="entry name" value="Sig_transdc_resp-reg_C-effctor"/>
</dbReference>
<reference evidence="8 9" key="1">
    <citation type="submission" date="2018-08" db="EMBL/GenBank/DDBJ databases">
        <title>A genome reference for cultivated species of the human gut microbiota.</title>
        <authorList>
            <person name="Zou Y."/>
            <person name="Xue W."/>
            <person name="Luo G."/>
        </authorList>
    </citation>
    <scope>NUCLEOTIDE SEQUENCE [LARGE SCALE GENOMIC DNA]</scope>
    <source>
        <strain evidence="8 9">AF19-13AC</strain>
    </source>
</reference>
<dbReference type="FunFam" id="1.10.10.10:FF:000018">
    <property type="entry name" value="DNA-binding response regulator ResD"/>
    <property type="match status" value="1"/>
</dbReference>
<keyword evidence="5" id="KW-0804">Transcription</keyword>
<proteinExistence type="predicted"/>
<dbReference type="InterPro" id="IPR036388">
    <property type="entry name" value="WH-like_DNA-bd_sf"/>
</dbReference>
<comment type="caution">
    <text evidence="8">The sequence shown here is derived from an EMBL/GenBank/DDBJ whole genome shotgun (WGS) entry which is preliminary data.</text>
</comment>
<dbReference type="AlphaFoldDB" id="A0A3E3DCA0"/>
<evidence type="ECO:0000313" key="9">
    <source>
        <dbReference type="Proteomes" id="UP000261023"/>
    </source>
</evidence>
<evidence type="ECO:0000256" key="2">
    <source>
        <dbReference type="ARBA" id="ARBA00023012"/>
    </source>
</evidence>
<keyword evidence="2" id="KW-0902">Two-component regulatory system</keyword>
<evidence type="ECO:0000256" key="5">
    <source>
        <dbReference type="ARBA" id="ARBA00023163"/>
    </source>
</evidence>
<protein>
    <submittedName>
        <fullName evidence="8">Winged helix family transcriptional regulator</fullName>
    </submittedName>
</protein>
<dbReference type="OrthoDB" id="9787103at2"/>
<accession>A0A3E3DCA0</accession>
<dbReference type="EMBL" id="QTJW01000032">
    <property type="protein sequence ID" value="RGD66902.1"/>
    <property type="molecule type" value="Genomic_DNA"/>
</dbReference>
<dbReference type="CDD" id="cd00383">
    <property type="entry name" value="trans_reg_C"/>
    <property type="match status" value="1"/>
</dbReference>
<dbReference type="Proteomes" id="UP000261023">
    <property type="component" value="Unassembled WGS sequence"/>
</dbReference>
<dbReference type="PANTHER" id="PTHR48111">
    <property type="entry name" value="REGULATOR OF RPOS"/>
    <property type="match status" value="1"/>
</dbReference>
<keyword evidence="3" id="KW-0805">Transcription regulation</keyword>
<evidence type="ECO:0000256" key="4">
    <source>
        <dbReference type="ARBA" id="ARBA00023125"/>
    </source>
</evidence>
<dbReference type="InterPro" id="IPR039420">
    <property type="entry name" value="WalR-like"/>
</dbReference>
<gene>
    <name evidence="8" type="ORF">DWX31_29905</name>
</gene>
<feature type="DNA-binding region" description="OmpR/PhoB-type" evidence="6">
    <location>
        <begin position="1"/>
        <end position="92"/>
    </location>
</feature>
<sequence length="92" mass="10566">MGNGLAIDIPSRTVMMEGKTVDLTKQEFNLLCYLAQNEGRVISRNQIYELLWEDEYHGSDDGIICQVSRLRKKIEKDPEHPKLIKTVRGVGY</sequence>
<evidence type="ECO:0000256" key="3">
    <source>
        <dbReference type="ARBA" id="ARBA00023015"/>
    </source>
</evidence>
<keyword evidence="4 6" id="KW-0238">DNA-binding</keyword>
<evidence type="ECO:0000259" key="7">
    <source>
        <dbReference type="PROSITE" id="PS51755"/>
    </source>
</evidence>
<dbReference type="PANTHER" id="PTHR48111:SF1">
    <property type="entry name" value="TWO-COMPONENT RESPONSE REGULATOR ORR33"/>
    <property type="match status" value="1"/>
</dbReference>
<dbReference type="Pfam" id="PF00486">
    <property type="entry name" value="Trans_reg_C"/>
    <property type="match status" value="1"/>
</dbReference>
<dbReference type="GO" id="GO:0005829">
    <property type="term" value="C:cytosol"/>
    <property type="evidence" value="ECO:0007669"/>
    <property type="project" value="TreeGrafter"/>
</dbReference>
<evidence type="ECO:0000256" key="6">
    <source>
        <dbReference type="PROSITE-ProRule" id="PRU01091"/>
    </source>
</evidence>
<evidence type="ECO:0000313" key="8">
    <source>
        <dbReference type="EMBL" id="RGD66902.1"/>
    </source>
</evidence>
<dbReference type="GO" id="GO:0000976">
    <property type="term" value="F:transcription cis-regulatory region binding"/>
    <property type="evidence" value="ECO:0007669"/>
    <property type="project" value="TreeGrafter"/>
</dbReference>
<dbReference type="SMART" id="SM00862">
    <property type="entry name" value="Trans_reg_C"/>
    <property type="match status" value="1"/>
</dbReference>
<evidence type="ECO:0000256" key="1">
    <source>
        <dbReference type="ARBA" id="ARBA00022553"/>
    </source>
</evidence>